<dbReference type="AlphaFoldDB" id="A0AAN6VCU9"/>
<dbReference type="Gene3D" id="3.40.50.300">
    <property type="entry name" value="P-loop containing nucleotide triphosphate hydrolases"/>
    <property type="match status" value="1"/>
</dbReference>
<dbReference type="Proteomes" id="UP001302745">
    <property type="component" value="Unassembled WGS sequence"/>
</dbReference>
<gene>
    <name evidence="1" type="ORF">C8A00DRAFT_38452</name>
</gene>
<protein>
    <submittedName>
        <fullName evidence="1">Uncharacterized protein</fullName>
    </submittedName>
</protein>
<reference evidence="1" key="1">
    <citation type="journal article" date="2023" name="Mol. Phylogenet. Evol.">
        <title>Genome-scale phylogeny and comparative genomics of the fungal order Sordariales.</title>
        <authorList>
            <person name="Hensen N."/>
            <person name="Bonometti L."/>
            <person name="Westerberg I."/>
            <person name="Brannstrom I.O."/>
            <person name="Guillou S."/>
            <person name="Cros-Aarteil S."/>
            <person name="Calhoun S."/>
            <person name="Haridas S."/>
            <person name="Kuo A."/>
            <person name="Mondo S."/>
            <person name="Pangilinan J."/>
            <person name="Riley R."/>
            <person name="LaButti K."/>
            <person name="Andreopoulos B."/>
            <person name="Lipzen A."/>
            <person name="Chen C."/>
            <person name="Yan M."/>
            <person name="Daum C."/>
            <person name="Ng V."/>
            <person name="Clum A."/>
            <person name="Steindorff A."/>
            <person name="Ohm R.A."/>
            <person name="Martin F."/>
            <person name="Silar P."/>
            <person name="Natvig D.O."/>
            <person name="Lalanne C."/>
            <person name="Gautier V."/>
            <person name="Ament-Velasquez S.L."/>
            <person name="Kruys A."/>
            <person name="Hutchinson M.I."/>
            <person name="Powell A.J."/>
            <person name="Barry K."/>
            <person name="Miller A.N."/>
            <person name="Grigoriev I.V."/>
            <person name="Debuchy R."/>
            <person name="Gladieux P."/>
            <person name="Hiltunen Thoren M."/>
            <person name="Johannesson H."/>
        </authorList>
    </citation>
    <scope>NUCLEOTIDE SEQUENCE</scope>
    <source>
        <strain evidence="1">CBS 538.74</strain>
    </source>
</reference>
<evidence type="ECO:0000313" key="2">
    <source>
        <dbReference type="Proteomes" id="UP001302745"/>
    </source>
</evidence>
<evidence type="ECO:0000313" key="1">
    <source>
        <dbReference type="EMBL" id="KAK4148960.1"/>
    </source>
</evidence>
<dbReference type="InterPro" id="IPR027417">
    <property type="entry name" value="P-loop_NTPase"/>
</dbReference>
<organism evidence="1 2">
    <name type="scientific">Chaetomidium leptoderma</name>
    <dbReference type="NCBI Taxonomy" id="669021"/>
    <lineage>
        <taxon>Eukaryota</taxon>
        <taxon>Fungi</taxon>
        <taxon>Dikarya</taxon>
        <taxon>Ascomycota</taxon>
        <taxon>Pezizomycotina</taxon>
        <taxon>Sordariomycetes</taxon>
        <taxon>Sordariomycetidae</taxon>
        <taxon>Sordariales</taxon>
        <taxon>Chaetomiaceae</taxon>
        <taxon>Chaetomidium</taxon>
    </lineage>
</organism>
<dbReference type="SUPFAM" id="SSF52540">
    <property type="entry name" value="P-loop containing nucleoside triphosphate hydrolases"/>
    <property type="match status" value="1"/>
</dbReference>
<dbReference type="EMBL" id="MU857226">
    <property type="protein sequence ID" value="KAK4148960.1"/>
    <property type="molecule type" value="Genomic_DNA"/>
</dbReference>
<sequence>MTRSKTLIAVIGVTGAGKTTFVSRVTGERRGRLRPAAFGRVVIGGTRWTDEKEAERRITQRKERDDIWGDMVQGGAKGESATDIVRSMMKYIPGNLLIQSELALGKKLEDTSAGKELDKQKGEEIAKLKDDLRDLKSDKVSYSCRGPRAAGQDYRREEEIMDLKRGC</sequence>
<accession>A0AAN6VCU9</accession>
<reference evidence="1" key="2">
    <citation type="submission" date="2023-05" db="EMBL/GenBank/DDBJ databases">
        <authorList>
            <consortium name="Lawrence Berkeley National Laboratory"/>
            <person name="Steindorff A."/>
            <person name="Hensen N."/>
            <person name="Bonometti L."/>
            <person name="Westerberg I."/>
            <person name="Brannstrom I.O."/>
            <person name="Guillou S."/>
            <person name="Cros-Aarteil S."/>
            <person name="Calhoun S."/>
            <person name="Haridas S."/>
            <person name="Kuo A."/>
            <person name="Mondo S."/>
            <person name="Pangilinan J."/>
            <person name="Riley R."/>
            <person name="Labutti K."/>
            <person name="Andreopoulos B."/>
            <person name="Lipzen A."/>
            <person name="Chen C."/>
            <person name="Yanf M."/>
            <person name="Daum C."/>
            <person name="Ng V."/>
            <person name="Clum A."/>
            <person name="Ohm R."/>
            <person name="Martin F."/>
            <person name="Silar P."/>
            <person name="Natvig D."/>
            <person name="Lalanne C."/>
            <person name="Gautier V."/>
            <person name="Ament-Velasquez S.L."/>
            <person name="Kruys A."/>
            <person name="Hutchinson M.I."/>
            <person name="Powell A.J."/>
            <person name="Barry K."/>
            <person name="Miller A.N."/>
            <person name="Grigoriev I.V."/>
            <person name="Debuchy R."/>
            <person name="Gladieux P."/>
            <person name="Thoren M.H."/>
            <person name="Johannesson H."/>
        </authorList>
    </citation>
    <scope>NUCLEOTIDE SEQUENCE</scope>
    <source>
        <strain evidence="1">CBS 538.74</strain>
    </source>
</reference>
<proteinExistence type="predicted"/>
<comment type="caution">
    <text evidence="1">The sequence shown here is derived from an EMBL/GenBank/DDBJ whole genome shotgun (WGS) entry which is preliminary data.</text>
</comment>
<keyword evidence="2" id="KW-1185">Reference proteome</keyword>
<name>A0AAN6VCU9_9PEZI</name>